<organism evidence="2 3">
    <name type="scientific">Cytospora mali</name>
    <name type="common">Apple Valsa canker fungus</name>
    <name type="synonym">Valsa mali</name>
    <dbReference type="NCBI Taxonomy" id="578113"/>
    <lineage>
        <taxon>Eukaryota</taxon>
        <taxon>Fungi</taxon>
        <taxon>Dikarya</taxon>
        <taxon>Ascomycota</taxon>
        <taxon>Pezizomycotina</taxon>
        <taxon>Sordariomycetes</taxon>
        <taxon>Sordariomycetidae</taxon>
        <taxon>Diaporthales</taxon>
        <taxon>Cytosporaceae</taxon>
        <taxon>Cytospora</taxon>
    </lineage>
</organism>
<dbReference type="Proteomes" id="UP000078559">
    <property type="component" value="Unassembled WGS sequence"/>
</dbReference>
<keyword evidence="3" id="KW-1185">Reference proteome</keyword>
<name>A0A194VJ38_CYTMA</name>
<dbReference type="OrthoDB" id="5422107at2759"/>
<feature type="region of interest" description="Disordered" evidence="1">
    <location>
        <begin position="1"/>
        <end position="109"/>
    </location>
</feature>
<feature type="compositionally biased region" description="Polar residues" evidence="1">
    <location>
        <begin position="1"/>
        <end position="14"/>
    </location>
</feature>
<proteinExistence type="predicted"/>
<evidence type="ECO:0000256" key="1">
    <source>
        <dbReference type="SAM" id="MobiDB-lite"/>
    </source>
</evidence>
<evidence type="ECO:0000313" key="3">
    <source>
        <dbReference type="Proteomes" id="UP000078559"/>
    </source>
</evidence>
<feature type="compositionally biased region" description="Basic and acidic residues" evidence="1">
    <location>
        <begin position="29"/>
        <end position="46"/>
    </location>
</feature>
<protein>
    <submittedName>
        <fullName evidence="2">Uncharacterized protein</fullName>
    </submittedName>
</protein>
<accession>A0A194VJ38</accession>
<feature type="compositionally biased region" description="Basic and acidic residues" evidence="1">
    <location>
        <begin position="81"/>
        <end position="109"/>
    </location>
</feature>
<reference evidence="2" key="1">
    <citation type="submission" date="2014-12" db="EMBL/GenBank/DDBJ databases">
        <title>Genome Sequence of Valsa Canker Pathogens Uncovers a Specific Adaption of Colonization on Woody Bark.</title>
        <authorList>
            <person name="Yin Z."/>
            <person name="Liu H."/>
            <person name="Gao X."/>
            <person name="Li Z."/>
            <person name="Song N."/>
            <person name="Ke X."/>
            <person name="Dai Q."/>
            <person name="Wu Y."/>
            <person name="Sun Y."/>
            <person name="Xu J.-R."/>
            <person name="Kang Z.K."/>
            <person name="Wang L."/>
            <person name="Huang L."/>
        </authorList>
    </citation>
    <scope>NUCLEOTIDE SEQUENCE [LARGE SCALE GENOMIC DNA]</scope>
    <source>
        <strain evidence="2">03-8</strain>
    </source>
</reference>
<dbReference type="EMBL" id="KN796115">
    <property type="protein sequence ID" value="KUI63895.1"/>
    <property type="molecule type" value="Genomic_DNA"/>
</dbReference>
<sequence>MVSVKNPNVTSQNRVRARAARSRKQGLKAVRDSKLPTRVEKADTRRGARPGILPTSGPNAALSKKKQRKVEKQIAHALKRKQAEAEKQKELDMKDVEDKTSKKQLKTERNAALEAMEKMELS</sequence>
<evidence type="ECO:0000313" key="2">
    <source>
        <dbReference type="EMBL" id="KUI63895.1"/>
    </source>
</evidence>
<dbReference type="SMR" id="A0A194VJ38"/>
<dbReference type="AlphaFoldDB" id="A0A194VJ38"/>
<gene>
    <name evidence="2" type="ORF">VM1G_10715</name>
</gene>
<feature type="compositionally biased region" description="Basic residues" evidence="1">
    <location>
        <begin position="15"/>
        <end position="26"/>
    </location>
</feature>